<dbReference type="Gramene" id="AUR62003907-RA">
    <property type="protein sequence ID" value="AUR62003907-RA:cds"/>
    <property type="gene ID" value="AUR62003907"/>
</dbReference>
<protein>
    <submittedName>
        <fullName evidence="2">Uncharacterized protein</fullName>
    </submittedName>
</protein>
<dbReference type="AlphaFoldDB" id="A0A803KXZ8"/>
<evidence type="ECO:0000313" key="3">
    <source>
        <dbReference type="Proteomes" id="UP000596660"/>
    </source>
</evidence>
<name>A0A803KXZ8_CHEQI</name>
<organism evidence="2 3">
    <name type="scientific">Chenopodium quinoa</name>
    <name type="common">Quinoa</name>
    <dbReference type="NCBI Taxonomy" id="63459"/>
    <lineage>
        <taxon>Eukaryota</taxon>
        <taxon>Viridiplantae</taxon>
        <taxon>Streptophyta</taxon>
        <taxon>Embryophyta</taxon>
        <taxon>Tracheophyta</taxon>
        <taxon>Spermatophyta</taxon>
        <taxon>Magnoliopsida</taxon>
        <taxon>eudicotyledons</taxon>
        <taxon>Gunneridae</taxon>
        <taxon>Pentapetalae</taxon>
        <taxon>Caryophyllales</taxon>
        <taxon>Chenopodiaceae</taxon>
        <taxon>Chenopodioideae</taxon>
        <taxon>Atripliceae</taxon>
        <taxon>Chenopodium</taxon>
    </lineage>
</organism>
<proteinExistence type="predicted"/>
<dbReference type="EnsemblPlants" id="AUR62003907-RA">
    <property type="protein sequence ID" value="AUR62003907-RA:cds"/>
    <property type="gene ID" value="AUR62003907"/>
</dbReference>
<evidence type="ECO:0000313" key="2">
    <source>
        <dbReference type="EnsemblPlants" id="AUR62003907-RA:cds"/>
    </source>
</evidence>
<dbReference type="OMA" id="FHTVINY"/>
<feature type="signal peptide" evidence="1">
    <location>
        <begin position="1"/>
        <end position="22"/>
    </location>
</feature>
<reference evidence="2" key="1">
    <citation type="journal article" date="2017" name="Nature">
        <title>The genome of Chenopodium quinoa.</title>
        <authorList>
            <person name="Jarvis D.E."/>
            <person name="Ho Y.S."/>
            <person name="Lightfoot D.J."/>
            <person name="Schmoeckel S.M."/>
            <person name="Li B."/>
            <person name="Borm T.J.A."/>
            <person name="Ohyanagi H."/>
            <person name="Mineta K."/>
            <person name="Michell C.T."/>
            <person name="Saber N."/>
            <person name="Kharbatia N.M."/>
            <person name="Rupper R.R."/>
            <person name="Sharp A.R."/>
            <person name="Dally N."/>
            <person name="Boughton B.A."/>
            <person name="Woo Y.H."/>
            <person name="Gao G."/>
            <person name="Schijlen E.G.W.M."/>
            <person name="Guo X."/>
            <person name="Momin A.A."/>
            <person name="Negrao S."/>
            <person name="Al-Babili S."/>
            <person name="Gehring C."/>
            <person name="Roessner U."/>
            <person name="Jung C."/>
            <person name="Murphy K."/>
            <person name="Arold S.T."/>
            <person name="Gojobori T."/>
            <person name="van der Linden C.G."/>
            <person name="van Loo E.N."/>
            <person name="Jellen E.N."/>
            <person name="Maughan P.J."/>
            <person name="Tester M."/>
        </authorList>
    </citation>
    <scope>NUCLEOTIDE SEQUENCE [LARGE SCALE GENOMIC DNA]</scope>
    <source>
        <strain evidence="2">cv. PI 614886</strain>
    </source>
</reference>
<accession>A0A803KXZ8</accession>
<evidence type="ECO:0000256" key="1">
    <source>
        <dbReference type="SAM" id="SignalP"/>
    </source>
</evidence>
<keyword evidence="3" id="KW-1185">Reference proteome</keyword>
<dbReference type="Proteomes" id="UP000596660">
    <property type="component" value="Unplaced"/>
</dbReference>
<feature type="chain" id="PRO_5031200088" evidence="1">
    <location>
        <begin position="23"/>
        <end position="107"/>
    </location>
</feature>
<sequence length="107" mass="11611">MMTSMMMSSFGMPLMLSSLVQPHGGQQLGCSGSSNNISSFHTVINYWPGSYRLDEETLNSHAPAAMITSQLQGATDDAEQQVRGCASDDHQRALELELPDLNLDPPL</sequence>
<keyword evidence="1" id="KW-0732">Signal</keyword>
<reference evidence="2" key="2">
    <citation type="submission" date="2021-03" db="UniProtKB">
        <authorList>
            <consortium name="EnsemblPlants"/>
        </authorList>
    </citation>
    <scope>IDENTIFICATION</scope>
</reference>